<reference evidence="1 2" key="1">
    <citation type="submission" date="2018-02" db="EMBL/GenBank/DDBJ databases">
        <title>novel marine gammaproteobacteria from coastal saline agro ecosystem.</title>
        <authorList>
            <person name="Krishnan R."/>
            <person name="Ramesh Kumar N."/>
        </authorList>
    </citation>
    <scope>NUCLEOTIDE SEQUENCE [LARGE SCALE GENOMIC DNA]</scope>
    <source>
        <strain evidence="1 2">228</strain>
    </source>
</reference>
<dbReference type="Proteomes" id="UP000238196">
    <property type="component" value="Unassembled WGS sequence"/>
</dbReference>
<name>A0A2S5KNC1_9PROT</name>
<evidence type="ECO:0000313" key="2">
    <source>
        <dbReference type="Proteomes" id="UP000238196"/>
    </source>
</evidence>
<comment type="caution">
    <text evidence="1">The sequence shown here is derived from an EMBL/GenBank/DDBJ whole genome shotgun (WGS) entry which is preliminary data.</text>
</comment>
<evidence type="ECO:0000313" key="1">
    <source>
        <dbReference type="EMBL" id="PPC76240.1"/>
    </source>
</evidence>
<gene>
    <name evidence="1" type="ORF">C4K68_16520</name>
</gene>
<proteinExistence type="predicted"/>
<organism evidence="1 2">
    <name type="scientific">Proteobacteria bacterium 228</name>
    <dbReference type="NCBI Taxonomy" id="2083153"/>
    <lineage>
        <taxon>Bacteria</taxon>
        <taxon>Pseudomonadati</taxon>
        <taxon>Pseudomonadota</taxon>
    </lineage>
</organism>
<accession>A0A2S5KNC1</accession>
<sequence>MSTQMGQALVECSVLNLFGERSQRYVQEDVFQLWQFMMYHKHGFQVENPQPCRWLPLLPGGNNVPSGPLVNRVQLSRWDAELQKVQFIERFVSADDTAKVSDLLRKHYSPELLGGYPLELKIEPGYVSI</sequence>
<protein>
    <submittedName>
        <fullName evidence="1">Uncharacterized protein</fullName>
    </submittedName>
</protein>
<dbReference type="AlphaFoldDB" id="A0A2S5KNC1"/>
<dbReference type="EMBL" id="PRLP01000055">
    <property type="protein sequence ID" value="PPC76240.1"/>
    <property type="molecule type" value="Genomic_DNA"/>
</dbReference>
<dbReference type="OrthoDB" id="9769991at2"/>